<dbReference type="PANTHER" id="PTHR10127">
    <property type="entry name" value="DISCOIDIN, CUB, EGF, LAMININ , AND ZINC METALLOPROTEASE DOMAIN CONTAINING"/>
    <property type="match status" value="1"/>
</dbReference>
<dbReference type="CDD" id="cd00161">
    <property type="entry name" value="beta-trefoil_Ricin-like"/>
    <property type="match status" value="3"/>
</dbReference>
<feature type="binding site" evidence="6">
    <location>
        <position position="175"/>
    </location>
    <ligand>
        <name>Zn(2+)</name>
        <dbReference type="ChEBI" id="CHEBI:29105"/>
        <note>catalytic</note>
    </ligand>
</feature>
<dbReference type="InterPro" id="IPR034035">
    <property type="entry name" value="Astacin-like_dom"/>
</dbReference>
<dbReference type="SUPFAM" id="SSF55486">
    <property type="entry name" value="Metalloproteases ('zincins'), catalytic domain"/>
    <property type="match status" value="1"/>
</dbReference>
<feature type="signal peptide" evidence="7">
    <location>
        <begin position="1"/>
        <end position="22"/>
    </location>
</feature>
<dbReference type="Pfam" id="PF14200">
    <property type="entry name" value="RicinB_lectin_2"/>
    <property type="match status" value="4"/>
</dbReference>
<evidence type="ECO:0000256" key="2">
    <source>
        <dbReference type="ARBA" id="ARBA00022723"/>
    </source>
</evidence>
<dbReference type="InterPro" id="IPR006026">
    <property type="entry name" value="Peptidase_Metallo"/>
</dbReference>
<dbReference type="PROSITE" id="PS51864">
    <property type="entry name" value="ASTACIN"/>
    <property type="match status" value="1"/>
</dbReference>
<dbReference type="SMART" id="SM00458">
    <property type="entry name" value="RICIN"/>
    <property type="match status" value="2"/>
</dbReference>
<dbReference type="CDD" id="cd04280">
    <property type="entry name" value="ZnMc_astacin_like"/>
    <property type="match status" value="1"/>
</dbReference>
<dbReference type="Pfam" id="PF01400">
    <property type="entry name" value="Astacin"/>
    <property type="match status" value="1"/>
</dbReference>
<dbReference type="InterPro" id="IPR024079">
    <property type="entry name" value="MetalloPept_cat_dom_sf"/>
</dbReference>
<sequence>MFVSVSIIYFIVLLTFADIVDGRSLTVPTETDRVFIKNRNLFRGDILLHPQATNRALATTRIGAPWPNGIIPYTWKSETCDSEGQNCIRTDIPSHDSSEQATILLAMRRMEETTAIDGKPCIQFRPKLPSDNAYISIFDGQGCWAHLGHRFRTETLVSLGGGCVYQGPITHELMHTLDFLHEHQRPDRDQYIQINWENVAENSEDSFALHTDMYVERNTPYDYNSITHYPSWAFSKNGEKTIETKPPGKSFGQYYNLSNIDILSIRNLYQCFNKDISDIVSGASYKLMNINSNKVLDVYRFDGHDGANVQIFTDNGGQNQCWITQKNQDGTIKLIDSNTGMALDVHGGNTSDGAKVQVWSENETNAQKWRPIKVDNEYYKLINVASNKALNVHGDGTSDETDVDSWSDNGTPAQQWRFVRCNLDGTLHIVSGGKYKLVNINSNKALDVNGFQTANGANVEIYSDNGGQNQCWIIYKNQDDTVKLIDSNSGKALHVNEDDISDGANTHIWSNNESNAQKWRPIKVDNKYYKLINVASNKALNVHGGGTNDGTNVNIWSENDTPTQHWRLMECGRQ</sequence>
<name>A0A815J4X3_ADIRI</name>
<feature type="domain" description="Peptidase M12A" evidence="8">
    <location>
        <begin position="55"/>
        <end position="272"/>
    </location>
</feature>
<dbReference type="SUPFAM" id="SSF50370">
    <property type="entry name" value="Ricin B-like lectins"/>
    <property type="match status" value="2"/>
</dbReference>
<evidence type="ECO:0000313" key="9">
    <source>
        <dbReference type="EMBL" id="CAF1373324.1"/>
    </source>
</evidence>
<keyword evidence="3 6" id="KW-0378">Hydrolase</keyword>
<dbReference type="GO" id="GO:0006508">
    <property type="term" value="P:proteolysis"/>
    <property type="evidence" value="ECO:0007669"/>
    <property type="project" value="UniProtKB-KW"/>
</dbReference>
<evidence type="ECO:0000256" key="4">
    <source>
        <dbReference type="ARBA" id="ARBA00022833"/>
    </source>
</evidence>
<evidence type="ECO:0000256" key="6">
    <source>
        <dbReference type="PROSITE-ProRule" id="PRU01211"/>
    </source>
</evidence>
<dbReference type="InterPro" id="IPR001506">
    <property type="entry name" value="Peptidase_M12A"/>
</dbReference>
<comment type="cofactor">
    <cofactor evidence="6 7">
        <name>Zn(2+)</name>
        <dbReference type="ChEBI" id="CHEBI:29105"/>
    </cofactor>
    <text evidence="6 7">Binds 1 zinc ion per subunit.</text>
</comment>
<feature type="binding site" evidence="6">
    <location>
        <position position="181"/>
    </location>
    <ligand>
        <name>Zn(2+)</name>
        <dbReference type="ChEBI" id="CHEBI:29105"/>
        <note>catalytic</note>
    </ligand>
</feature>
<keyword evidence="7" id="KW-0732">Signal</keyword>
<dbReference type="Gene3D" id="2.80.10.50">
    <property type="match status" value="5"/>
</dbReference>
<comment type="caution">
    <text evidence="9">The sequence shown here is derived from an EMBL/GenBank/DDBJ whole genome shotgun (WGS) entry which is preliminary data.</text>
</comment>
<dbReference type="GO" id="GO:0008270">
    <property type="term" value="F:zinc ion binding"/>
    <property type="evidence" value="ECO:0007669"/>
    <property type="project" value="UniProtKB-UniRule"/>
</dbReference>
<dbReference type="PRINTS" id="PR00480">
    <property type="entry name" value="ASTACIN"/>
</dbReference>
<dbReference type="InterPro" id="IPR000772">
    <property type="entry name" value="Ricin_B_lectin"/>
</dbReference>
<feature type="chain" id="PRO_5033092011" description="Metalloendopeptidase" evidence="7">
    <location>
        <begin position="23"/>
        <end position="574"/>
    </location>
</feature>
<keyword evidence="10" id="KW-1185">Reference proteome</keyword>
<dbReference type="AlphaFoldDB" id="A0A815J4X3"/>
<feature type="active site" evidence="6">
    <location>
        <position position="172"/>
    </location>
</feature>
<dbReference type="GO" id="GO:0004222">
    <property type="term" value="F:metalloendopeptidase activity"/>
    <property type="evidence" value="ECO:0007669"/>
    <property type="project" value="UniProtKB-UniRule"/>
</dbReference>
<dbReference type="PANTHER" id="PTHR10127:SF780">
    <property type="entry name" value="METALLOENDOPEPTIDASE"/>
    <property type="match status" value="1"/>
</dbReference>
<feature type="binding site" evidence="6">
    <location>
        <position position="171"/>
    </location>
    <ligand>
        <name>Zn(2+)</name>
        <dbReference type="ChEBI" id="CHEBI:29105"/>
        <note>catalytic</note>
    </ligand>
</feature>
<dbReference type="Proteomes" id="UP000663828">
    <property type="component" value="Unassembled WGS sequence"/>
</dbReference>
<dbReference type="InterPro" id="IPR035992">
    <property type="entry name" value="Ricin_B-like_lectins"/>
</dbReference>
<gene>
    <name evidence="9" type="ORF">XAT740_LOCUS32662</name>
</gene>
<keyword evidence="1 6" id="KW-0645">Protease</keyword>
<evidence type="ECO:0000313" key="10">
    <source>
        <dbReference type="Proteomes" id="UP000663828"/>
    </source>
</evidence>
<keyword evidence="5 6" id="KW-0482">Metalloprotease</keyword>
<evidence type="ECO:0000259" key="8">
    <source>
        <dbReference type="PROSITE" id="PS51864"/>
    </source>
</evidence>
<protein>
    <recommendedName>
        <fullName evidence="7">Metalloendopeptidase</fullName>
        <ecNumber evidence="7">3.4.24.-</ecNumber>
    </recommendedName>
</protein>
<dbReference type="EC" id="3.4.24.-" evidence="7"/>
<dbReference type="EMBL" id="CAJNOR010003065">
    <property type="protein sequence ID" value="CAF1373324.1"/>
    <property type="molecule type" value="Genomic_DNA"/>
</dbReference>
<organism evidence="9 10">
    <name type="scientific">Adineta ricciae</name>
    <name type="common">Rotifer</name>
    <dbReference type="NCBI Taxonomy" id="249248"/>
    <lineage>
        <taxon>Eukaryota</taxon>
        <taxon>Metazoa</taxon>
        <taxon>Spiralia</taxon>
        <taxon>Gnathifera</taxon>
        <taxon>Rotifera</taxon>
        <taxon>Eurotatoria</taxon>
        <taxon>Bdelloidea</taxon>
        <taxon>Adinetida</taxon>
        <taxon>Adinetidae</taxon>
        <taxon>Adineta</taxon>
    </lineage>
</organism>
<keyword evidence="2 6" id="KW-0479">Metal-binding</keyword>
<dbReference type="PROSITE" id="PS50231">
    <property type="entry name" value="RICIN_B_LECTIN"/>
    <property type="match status" value="2"/>
</dbReference>
<evidence type="ECO:0000256" key="7">
    <source>
        <dbReference type="RuleBase" id="RU361183"/>
    </source>
</evidence>
<accession>A0A815J4X3</accession>
<dbReference type="Gene3D" id="3.40.390.10">
    <property type="entry name" value="Collagenase (Catalytic Domain)"/>
    <property type="match status" value="1"/>
</dbReference>
<evidence type="ECO:0000256" key="1">
    <source>
        <dbReference type="ARBA" id="ARBA00022670"/>
    </source>
</evidence>
<proteinExistence type="predicted"/>
<evidence type="ECO:0000256" key="5">
    <source>
        <dbReference type="ARBA" id="ARBA00023049"/>
    </source>
</evidence>
<evidence type="ECO:0000256" key="3">
    <source>
        <dbReference type="ARBA" id="ARBA00022801"/>
    </source>
</evidence>
<reference evidence="9" key="1">
    <citation type="submission" date="2021-02" db="EMBL/GenBank/DDBJ databases">
        <authorList>
            <person name="Nowell W R."/>
        </authorList>
    </citation>
    <scope>NUCLEOTIDE SEQUENCE</scope>
</reference>
<keyword evidence="4 6" id="KW-0862">Zinc</keyword>
<dbReference type="SMART" id="SM00235">
    <property type="entry name" value="ZnMc"/>
    <property type="match status" value="1"/>
</dbReference>
<comment type="caution">
    <text evidence="6">Lacks conserved residue(s) required for the propagation of feature annotation.</text>
</comment>